<keyword evidence="2" id="KW-0378">Hydrolase</keyword>
<dbReference type="InterPro" id="IPR001279">
    <property type="entry name" value="Metallo-B-lactamas"/>
</dbReference>
<name>A0A6L7FZU3_9RHOB</name>
<dbReference type="InterPro" id="IPR041516">
    <property type="entry name" value="LACTB2_WH"/>
</dbReference>
<sequence length="303" mass="31665">MTAPFTARPGEVTDLGRGLRRILAPNPSAFTGPGTNTYLLGRGAVAVIDPGPDLAPHQEAILAALGPGEHISHILVTHAHGDHSALAPALARHSGAPVLAFGDSRAGRSAVMQDLLSRDQSLGGGEGVDHDFAPDQTLADGARLTGADWQVEALWTPGHMGNHLSFDLGDGRLLTGDLVMGWSSSIVSPPDGDIGDFMASCQRLAARRARQLLPGHGGPIEDPAARLDWLIRHRKSREAAVLAALEAGPATADALVARVYDDIAPALHPAARRNLLAHLIELVAQGRIEARPALGSKALFGFP</sequence>
<dbReference type="InterPro" id="IPR050662">
    <property type="entry name" value="Sec-metab_biosynth-thioest"/>
</dbReference>
<dbReference type="Proteomes" id="UP000477911">
    <property type="component" value="Unassembled WGS sequence"/>
</dbReference>
<dbReference type="RefSeq" id="WP_160893129.1">
    <property type="nucleotide sequence ID" value="NZ_WUMU01000005.1"/>
</dbReference>
<evidence type="ECO:0000313" key="2">
    <source>
        <dbReference type="EMBL" id="MXN17624.1"/>
    </source>
</evidence>
<dbReference type="Pfam" id="PF00753">
    <property type="entry name" value="Lactamase_B"/>
    <property type="match status" value="1"/>
</dbReference>
<evidence type="ECO:0000313" key="3">
    <source>
        <dbReference type="Proteomes" id="UP000477911"/>
    </source>
</evidence>
<accession>A0A6L7FZU3</accession>
<dbReference type="AlphaFoldDB" id="A0A6L7FZU3"/>
<organism evidence="2 3">
    <name type="scientific">Pseudooceanicola albus</name>
    <dbReference type="NCBI Taxonomy" id="2692189"/>
    <lineage>
        <taxon>Bacteria</taxon>
        <taxon>Pseudomonadati</taxon>
        <taxon>Pseudomonadota</taxon>
        <taxon>Alphaproteobacteria</taxon>
        <taxon>Rhodobacterales</taxon>
        <taxon>Paracoccaceae</taxon>
        <taxon>Pseudooceanicola</taxon>
    </lineage>
</organism>
<dbReference type="Pfam" id="PF17778">
    <property type="entry name" value="WHD_BLACT"/>
    <property type="match status" value="1"/>
</dbReference>
<evidence type="ECO:0000259" key="1">
    <source>
        <dbReference type="SMART" id="SM00849"/>
    </source>
</evidence>
<dbReference type="SUPFAM" id="SSF56281">
    <property type="entry name" value="Metallo-hydrolase/oxidoreductase"/>
    <property type="match status" value="1"/>
</dbReference>
<dbReference type="SMART" id="SM00849">
    <property type="entry name" value="Lactamase_B"/>
    <property type="match status" value="1"/>
</dbReference>
<dbReference type="EMBL" id="WUMU01000005">
    <property type="protein sequence ID" value="MXN17624.1"/>
    <property type="molecule type" value="Genomic_DNA"/>
</dbReference>
<dbReference type="Gene3D" id="3.60.15.10">
    <property type="entry name" value="Ribonuclease Z/Hydroxyacylglutathione hydrolase-like"/>
    <property type="match status" value="1"/>
</dbReference>
<protein>
    <submittedName>
        <fullName evidence="2">MBL fold metallo-hydrolase</fullName>
    </submittedName>
</protein>
<keyword evidence="3" id="KW-1185">Reference proteome</keyword>
<gene>
    <name evidence="2" type="ORF">GR170_07260</name>
</gene>
<dbReference type="InterPro" id="IPR036388">
    <property type="entry name" value="WH-like_DNA-bd_sf"/>
</dbReference>
<dbReference type="GO" id="GO:0016787">
    <property type="term" value="F:hydrolase activity"/>
    <property type="evidence" value="ECO:0007669"/>
    <property type="project" value="UniProtKB-KW"/>
</dbReference>
<dbReference type="PANTHER" id="PTHR23131">
    <property type="entry name" value="ENDORIBONUCLEASE LACTB2"/>
    <property type="match status" value="1"/>
</dbReference>
<reference evidence="2 3" key="1">
    <citation type="submission" date="2019-12" db="EMBL/GenBank/DDBJ databases">
        <authorList>
            <person name="Li M."/>
        </authorList>
    </citation>
    <scope>NUCLEOTIDE SEQUENCE [LARGE SCALE GENOMIC DNA]</scope>
    <source>
        <strain evidence="2 3">GBMRC 2024</strain>
    </source>
</reference>
<dbReference type="Gene3D" id="1.10.10.10">
    <property type="entry name" value="Winged helix-like DNA-binding domain superfamily/Winged helix DNA-binding domain"/>
    <property type="match status" value="1"/>
</dbReference>
<dbReference type="InterPro" id="IPR036866">
    <property type="entry name" value="RibonucZ/Hydroxyglut_hydro"/>
</dbReference>
<comment type="caution">
    <text evidence="2">The sequence shown here is derived from an EMBL/GenBank/DDBJ whole genome shotgun (WGS) entry which is preliminary data.</text>
</comment>
<dbReference type="PANTHER" id="PTHR23131:SF0">
    <property type="entry name" value="ENDORIBONUCLEASE LACTB2"/>
    <property type="match status" value="1"/>
</dbReference>
<feature type="domain" description="Metallo-beta-lactamase" evidence="1">
    <location>
        <begin position="34"/>
        <end position="216"/>
    </location>
</feature>
<proteinExistence type="predicted"/>
<dbReference type="CDD" id="cd16278">
    <property type="entry name" value="metallo-hydrolase-like_MBL-fold"/>
    <property type="match status" value="1"/>
</dbReference>